<evidence type="ECO:0008006" key="3">
    <source>
        <dbReference type="Google" id="ProtNLM"/>
    </source>
</evidence>
<evidence type="ECO:0000313" key="1">
    <source>
        <dbReference type="EMBL" id="PTQ97915.1"/>
    </source>
</evidence>
<dbReference type="SUPFAM" id="SSF51445">
    <property type="entry name" value="(Trans)glycosidases"/>
    <property type="match status" value="1"/>
</dbReference>
<dbReference type="RefSeq" id="WP_107828113.1">
    <property type="nucleotide sequence ID" value="NZ_CP160205.1"/>
</dbReference>
<keyword evidence="2" id="KW-1185">Reference proteome</keyword>
<evidence type="ECO:0000313" key="2">
    <source>
        <dbReference type="Proteomes" id="UP000244168"/>
    </source>
</evidence>
<gene>
    <name evidence="1" type="ORF">C8P68_10374</name>
</gene>
<sequence>MRSKYLIIIATVLLIVCGAVAFILWNPYPSRFKNPSNKAVYIRFENGHYSFYRFGKPFLVKGAAGSTFLPELHAAGGNTIRTWDTANLDSLLAEAERNHVAVVVGLFMPYNDNMDAFYNNDAKVEALYNRYQSIIKKYQGNKAILCWCLGNEMAYPVRPQFFKFYKVLNRFIDMIHREDPDHPVTTTLINFQRQYLVNIKLWTHFDFICFNVFSDLRKLTKDLDNFKRWWRGPFLITEWGIDGPWPVHEHTAWNAYIEPSSDKKAEQYRQLYEQYMPKQNDGFLGSMVFYWGYKQETTPTWFSLFDKDGRKSEAVNAMQYMWTGHKPEHEAPQVRYMLVDGKGARDNILYNPGVVVNAQAYLQNGADKNHLHYEWYVQPEDWFRVLHFYNQKKRATLDELTISQSGDHFSFHAPKREGPYRVYVNISDDNGYFATCNTPFYVIAEK</sequence>
<name>A0A2T5JAN4_9SPHI</name>
<dbReference type="OrthoDB" id="9801077at2"/>
<dbReference type="EMBL" id="QAOQ01000003">
    <property type="protein sequence ID" value="PTQ97915.1"/>
    <property type="molecule type" value="Genomic_DNA"/>
</dbReference>
<dbReference type="Gene3D" id="3.20.20.80">
    <property type="entry name" value="Glycosidases"/>
    <property type="match status" value="1"/>
</dbReference>
<accession>A0A2T5JAN4</accession>
<reference evidence="1 2" key="1">
    <citation type="submission" date="2018-04" db="EMBL/GenBank/DDBJ databases">
        <title>Genomic Encyclopedia of Archaeal and Bacterial Type Strains, Phase II (KMG-II): from individual species to whole genera.</title>
        <authorList>
            <person name="Goeker M."/>
        </authorList>
    </citation>
    <scope>NUCLEOTIDE SEQUENCE [LARGE SCALE GENOMIC DNA]</scope>
    <source>
        <strain evidence="1 2">DSM 26809</strain>
    </source>
</reference>
<dbReference type="AlphaFoldDB" id="A0A2T5JAN4"/>
<dbReference type="InterPro" id="IPR017853">
    <property type="entry name" value="GH"/>
</dbReference>
<organism evidence="1 2">
    <name type="scientific">Mucilaginibacter yixingensis</name>
    <dbReference type="NCBI Taxonomy" id="1295612"/>
    <lineage>
        <taxon>Bacteria</taxon>
        <taxon>Pseudomonadati</taxon>
        <taxon>Bacteroidota</taxon>
        <taxon>Sphingobacteriia</taxon>
        <taxon>Sphingobacteriales</taxon>
        <taxon>Sphingobacteriaceae</taxon>
        <taxon>Mucilaginibacter</taxon>
    </lineage>
</organism>
<comment type="caution">
    <text evidence="1">The sequence shown here is derived from an EMBL/GenBank/DDBJ whole genome shotgun (WGS) entry which is preliminary data.</text>
</comment>
<protein>
    <recommendedName>
        <fullName evidence="3">Glycosyl hydrolase family 2</fullName>
    </recommendedName>
</protein>
<proteinExistence type="predicted"/>
<dbReference type="Proteomes" id="UP000244168">
    <property type="component" value="Unassembled WGS sequence"/>
</dbReference>